<gene>
    <name evidence="2" type="ORF">IC230_15340</name>
</gene>
<dbReference type="Proteomes" id="UP000653797">
    <property type="component" value="Unassembled WGS sequence"/>
</dbReference>
<evidence type="ECO:0000259" key="1">
    <source>
        <dbReference type="Pfam" id="PF01850"/>
    </source>
</evidence>
<feature type="domain" description="PIN" evidence="1">
    <location>
        <begin position="5"/>
        <end position="122"/>
    </location>
</feature>
<dbReference type="Pfam" id="PF01850">
    <property type="entry name" value="PIN"/>
    <property type="match status" value="1"/>
</dbReference>
<dbReference type="EMBL" id="JACXAA010000005">
    <property type="protein sequence ID" value="MBD2754281.1"/>
    <property type="molecule type" value="Genomic_DNA"/>
</dbReference>
<dbReference type="Gene3D" id="3.40.50.1010">
    <property type="entry name" value="5'-nuclease"/>
    <property type="match status" value="1"/>
</dbReference>
<dbReference type="CDD" id="cd09872">
    <property type="entry name" value="PIN_Sll0205-like"/>
    <property type="match status" value="1"/>
</dbReference>
<comment type="caution">
    <text evidence="2">The sequence shown here is derived from an EMBL/GenBank/DDBJ whole genome shotgun (WGS) entry which is preliminary data.</text>
</comment>
<organism evidence="2 3">
    <name type="scientific">Spirosoma validum</name>
    <dbReference type="NCBI Taxonomy" id="2771355"/>
    <lineage>
        <taxon>Bacteria</taxon>
        <taxon>Pseudomonadati</taxon>
        <taxon>Bacteroidota</taxon>
        <taxon>Cytophagia</taxon>
        <taxon>Cytophagales</taxon>
        <taxon>Cytophagaceae</taxon>
        <taxon>Spirosoma</taxon>
    </lineage>
</organism>
<proteinExistence type="predicted"/>
<dbReference type="AlphaFoldDB" id="A0A927B2A9"/>
<keyword evidence="3" id="KW-1185">Reference proteome</keyword>
<dbReference type="PANTHER" id="PTHR36173:SF2">
    <property type="entry name" value="RIBONUCLEASE VAPC16"/>
    <property type="match status" value="1"/>
</dbReference>
<name>A0A927B2A9_9BACT</name>
<dbReference type="InterPro" id="IPR029060">
    <property type="entry name" value="PIN-like_dom_sf"/>
</dbReference>
<evidence type="ECO:0000313" key="3">
    <source>
        <dbReference type="Proteomes" id="UP000653797"/>
    </source>
</evidence>
<reference evidence="2" key="1">
    <citation type="submission" date="2020-09" db="EMBL/GenBank/DDBJ databases">
        <authorList>
            <person name="Kim M.K."/>
        </authorList>
    </citation>
    <scope>NUCLEOTIDE SEQUENCE</scope>
    <source>
        <strain evidence="2">BT704</strain>
    </source>
</reference>
<dbReference type="InterPro" id="IPR002716">
    <property type="entry name" value="PIN_dom"/>
</dbReference>
<dbReference type="SUPFAM" id="SSF88723">
    <property type="entry name" value="PIN domain-like"/>
    <property type="match status" value="1"/>
</dbReference>
<accession>A0A927B2A9</accession>
<dbReference type="InterPro" id="IPR052919">
    <property type="entry name" value="TA_system_RNase"/>
</dbReference>
<evidence type="ECO:0000313" key="2">
    <source>
        <dbReference type="EMBL" id="MBD2754281.1"/>
    </source>
</evidence>
<dbReference type="InterPro" id="IPR041705">
    <property type="entry name" value="PIN_Sll0205"/>
</dbReference>
<protein>
    <submittedName>
        <fullName evidence="2">Type II toxin-antitoxin system VapC family toxin</fullName>
    </submittedName>
</protein>
<sequence>MEQIYLADTQIVIWSIISPSKITPSVQTILRDNPILVSEVSLLEITIKQKIGRLPEFSLSVENLTTQLINDGFQLLPIERKYIAAYEQIPLFDNHRDPFDRLLLATAFSENIPIISADKNFRLYVPTIRLVEV</sequence>
<dbReference type="RefSeq" id="WP_191039919.1">
    <property type="nucleotide sequence ID" value="NZ_JACXAA010000005.1"/>
</dbReference>
<dbReference type="PANTHER" id="PTHR36173">
    <property type="entry name" value="RIBONUCLEASE VAPC16-RELATED"/>
    <property type="match status" value="1"/>
</dbReference>